<dbReference type="Proteomes" id="UP000838412">
    <property type="component" value="Chromosome 19"/>
</dbReference>
<evidence type="ECO:0000313" key="4">
    <source>
        <dbReference type="Proteomes" id="UP000838412"/>
    </source>
</evidence>
<proteinExistence type="predicted"/>
<sequence length="135" mass="14422">MLHLILLITAAFTVVCGTAQDVDARWSTKDLCQIRNACKGIALTKPSPSSSSLIKNLCRAVGDELNSLDSSICESLLCPETEDQHDNEKPHPDDVDGQPQTDLASLALSGRTNYFSDCSDIHTALSLFNAVSSGA</sequence>
<evidence type="ECO:0000256" key="1">
    <source>
        <dbReference type="SAM" id="MobiDB-lite"/>
    </source>
</evidence>
<keyword evidence="2" id="KW-0732">Signal</keyword>
<evidence type="ECO:0000256" key="2">
    <source>
        <dbReference type="SAM" id="SignalP"/>
    </source>
</evidence>
<feature type="compositionally biased region" description="Basic and acidic residues" evidence="1">
    <location>
        <begin position="82"/>
        <end position="94"/>
    </location>
</feature>
<evidence type="ECO:0000313" key="3">
    <source>
        <dbReference type="EMBL" id="CAH1251890.1"/>
    </source>
</evidence>
<name>A0A8J9ZC98_BRALA</name>
<feature type="signal peptide" evidence="2">
    <location>
        <begin position="1"/>
        <end position="19"/>
    </location>
</feature>
<dbReference type="EMBL" id="OV696704">
    <property type="protein sequence ID" value="CAH1251890.1"/>
    <property type="molecule type" value="Genomic_DNA"/>
</dbReference>
<protein>
    <submittedName>
        <fullName evidence="3">Hypp9180 protein</fullName>
    </submittedName>
</protein>
<dbReference type="AlphaFoldDB" id="A0A8J9ZC98"/>
<gene>
    <name evidence="3" type="primary">Hypp9180</name>
    <name evidence="3" type="ORF">BLAG_LOCUS12127</name>
</gene>
<reference evidence="3" key="1">
    <citation type="submission" date="2022-01" db="EMBL/GenBank/DDBJ databases">
        <authorList>
            <person name="Braso-Vives M."/>
        </authorList>
    </citation>
    <scope>NUCLEOTIDE SEQUENCE</scope>
</reference>
<accession>A0A8J9ZC98</accession>
<feature type="chain" id="PRO_5035457416" evidence="2">
    <location>
        <begin position="20"/>
        <end position="135"/>
    </location>
</feature>
<keyword evidence="4" id="KW-1185">Reference proteome</keyword>
<organism evidence="3 4">
    <name type="scientific">Branchiostoma lanceolatum</name>
    <name type="common">Common lancelet</name>
    <name type="synonym">Amphioxus lanceolatum</name>
    <dbReference type="NCBI Taxonomy" id="7740"/>
    <lineage>
        <taxon>Eukaryota</taxon>
        <taxon>Metazoa</taxon>
        <taxon>Chordata</taxon>
        <taxon>Cephalochordata</taxon>
        <taxon>Leptocardii</taxon>
        <taxon>Amphioxiformes</taxon>
        <taxon>Branchiostomatidae</taxon>
        <taxon>Branchiostoma</taxon>
    </lineage>
</organism>
<feature type="region of interest" description="Disordered" evidence="1">
    <location>
        <begin position="81"/>
        <end position="101"/>
    </location>
</feature>